<evidence type="ECO:0000256" key="1">
    <source>
        <dbReference type="ARBA" id="ARBA00004613"/>
    </source>
</evidence>
<name>Q4SIV6_TETNG</name>
<evidence type="ECO:0000256" key="2">
    <source>
        <dbReference type="ARBA" id="ARBA00006356"/>
    </source>
</evidence>
<dbReference type="GO" id="GO:0005576">
    <property type="term" value="C:extracellular region"/>
    <property type="evidence" value="ECO:0007669"/>
    <property type="project" value="UniProtKB-SubCell"/>
</dbReference>
<dbReference type="AlphaFoldDB" id="Q4SIV6"/>
<evidence type="ECO:0000256" key="4">
    <source>
        <dbReference type="ARBA" id="ARBA00022729"/>
    </source>
</evidence>
<dbReference type="EMBL" id="CAAE01014577">
    <property type="protein sequence ID" value="CAF99426.1"/>
    <property type="molecule type" value="Genomic_DNA"/>
</dbReference>
<dbReference type="GO" id="GO:0005102">
    <property type="term" value="F:signaling receptor binding"/>
    <property type="evidence" value="ECO:0007669"/>
    <property type="project" value="TreeGrafter"/>
</dbReference>
<organism evidence="7">
    <name type="scientific">Tetraodon nigroviridis</name>
    <name type="common">Spotted green pufferfish</name>
    <name type="synonym">Chelonodon nigroviridis</name>
    <dbReference type="NCBI Taxonomy" id="99883"/>
    <lineage>
        <taxon>Eukaryota</taxon>
        <taxon>Metazoa</taxon>
        <taxon>Chordata</taxon>
        <taxon>Craniata</taxon>
        <taxon>Vertebrata</taxon>
        <taxon>Euteleostomi</taxon>
        <taxon>Actinopterygii</taxon>
        <taxon>Neopterygii</taxon>
        <taxon>Teleostei</taxon>
        <taxon>Neoteleostei</taxon>
        <taxon>Acanthomorphata</taxon>
        <taxon>Eupercaria</taxon>
        <taxon>Tetraodontiformes</taxon>
        <taxon>Tetradontoidea</taxon>
        <taxon>Tetraodontidae</taxon>
        <taxon>Tetraodon</taxon>
    </lineage>
</organism>
<proteinExistence type="inferred from homology"/>
<comment type="subcellular location">
    <subcellularLocation>
        <location evidence="1">Secreted</location>
    </subcellularLocation>
</comment>
<comment type="similarity">
    <text evidence="2">Belongs to the FARP (FMRFamide related peptide) family.</text>
</comment>
<dbReference type="GO" id="GO:0007218">
    <property type="term" value="P:neuropeptide signaling pathway"/>
    <property type="evidence" value="ECO:0007669"/>
    <property type="project" value="UniProtKB-KW"/>
</dbReference>
<keyword evidence="6" id="KW-0527">Neuropeptide</keyword>
<evidence type="ECO:0000256" key="3">
    <source>
        <dbReference type="ARBA" id="ARBA00022525"/>
    </source>
</evidence>
<keyword evidence="5" id="KW-0027">Amidation</keyword>
<comment type="caution">
    <text evidence="7">The sequence shown here is derived from an EMBL/GenBank/DDBJ whole genome shotgun (WGS) entry which is preliminary data.</text>
</comment>
<dbReference type="PANTHER" id="PTHR14403">
    <property type="entry name" value="RFAMIDE PEPTIDE GONADOTROPIN INHIBITORY HORMONE"/>
    <property type="match status" value="1"/>
</dbReference>
<gene>
    <name evidence="7" type="ORF">GSTENG00017490001</name>
</gene>
<keyword evidence="3" id="KW-0964">Secreted</keyword>
<evidence type="ECO:0000256" key="5">
    <source>
        <dbReference type="ARBA" id="ARBA00022815"/>
    </source>
</evidence>
<accession>Q4SIV6</accession>
<evidence type="ECO:0000256" key="6">
    <source>
        <dbReference type="ARBA" id="ARBA00023320"/>
    </source>
</evidence>
<sequence>MRKELHHQVKNNILRSLDLESLNIHVSPTSKISFPTIIRLYPPTPQPPLRHINMPMRFGRNSFHGDDHNPNSAPNMPQRFGRSWKKIQLCEGCYEAHRILKHRVKHARNGQRFISTLLNAQLLKSALHWTAGAFYSQDGTRTNLQDAGVYRGPQVLQGPRGQR</sequence>
<evidence type="ECO:0000313" key="7">
    <source>
        <dbReference type="EMBL" id="CAF99426.1"/>
    </source>
</evidence>
<dbReference type="GO" id="GO:0032277">
    <property type="term" value="P:negative regulation of gonadotropin secretion"/>
    <property type="evidence" value="ECO:0007669"/>
    <property type="project" value="TreeGrafter"/>
</dbReference>
<reference evidence="7" key="1">
    <citation type="journal article" date="2004" name="Nature">
        <title>Genome duplication in the teleost fish Tetraodon nigroviridis reveals the early vertebrate proto-karyotype.</title>
        <authorList>
            <person name="Jaillon O."/>
            <person name="Aury J.-M."/>
            <person name="Brunet F."/>
            <person name="Petit J.-L."/>
            <person name="Stange-Thomann N."/>
            <person name="Mauceli E."/>
            <person name="Bouneau L."/>
            <person name="Fischer C."/>
            <person name="Ozouf-Costaz C."/>
            <person name="Bernot A."/>
            <person name="Nicaud S."/>
            <person name="Jaffe D."/>
            <person name="Fisher S."/>
            <person name="Lutfalla G."/>
            <person name="Dossat C."/>
            <person name="Segurens B."/>
            <person name="Dasilva C."/>
            <person name="Salanoubat M."/>
            <person name="Levy M."/>
            <person name="Boudet N."/>
            <person name="Castellano S."/>
            <person name="Anthouard V."/>
            <person name="Jubin C."/>
            <person name="Castelli V."/>
            <person name="Katinka M."/>
            <person name="Vacherie B."/>
            <person name="Biemont C."/>
            <person name="Skalli Z."/>
            <person name="Cattolico L."/>
            <person name="Poulain J."/>
            <person name="De Berardinis V."/>
            <person name="Cruaud C."/>
            <person name="Duprat S."/>
            <person name="Brottier P."/>
            <person name="Coutanceau J.-P."/>
            <person name="Gouzy J."/>
            <person name="Parra G."/>
            <person name="Lardier G."/>
            <person name="Chapple C."/>
            <person name="McKernan K.J."/>
            <person name="McEwan P."/>
            <person name="Bosak S."/>
            <person name="Kellis M."/>
            <person name="Volff J.-N."/>
            <person name="Guigo R."/>
            <person name="Zody M.C."/>
            <person name="Mesirov J."/>
            <person name="Lindblad-Toh K."/>
            <person name="Birren B."/>
            <person name="Nusbaum C."/>
            <person name="Kahn D."/>
            <person name="Robinson-Rechavi M."/>
            <person name="Laudet V."/>
            <person name="Schachter V."/>
            <person name="Quetier F."/>
            <person name="Saurin W."/>
            <person name="Scarpelli C."/>
            <person name="Wincker P."/>
            <person name="Lander E.S."/>
            <person name="Weissenbach J."/>
            <person name="Roest Crollius H."/>
        </authorList>
    </citation>
    <scope>NUCLEOTIDE SEQUENCE [LARGE SCALE GENOMIC DNA]</scope>
</reference>
<protein>
    <submittedName>
        <fullName evidence="7">(spotted green pufferfish) hypothetical protein</fullName>
    </submittedName>
</protein>
<dbReference type="InterPro" id="IPR026297">
    <property type="entry name" value="FMRFamide-related/fGRP"/>
</dbReference>
<dbReference type="OrthoDB" id="8834619at2759"/>
<reference evidence="7" key="2">
    <citation type="submission" date="2004-02" db="EMBL/GenBank/DDBJ databases">
        <authorList>
            <consortium name="Genoscope"/>
            <consortium name="Whitehead Institute Centre for Genome Research"/>
        </authorList>
    </citation>
    <scope>NUCLEOTIDE SEQUENCE</scope>
</reference>
<keyword evidence="4" id="KW-0732">Signal</keyword>
<dbReference type="KEGG" id="tng:GSTEN00017490G001"/>
<dbReference type="PANTHER" id="PTHR14403:SF6">
    <property type="entry name" value="PRO-FMRFAMIDE-RELATED NEUROPEPTIDE VF"/>
    <property type="match status" value="1"/>
</dbReference>